<evidence type="ECO:0000313" key="2">
    <source>
        <dbReference type="Proteomes" id="UP000262210"/>
    </source>
</evidence>
<dbReference type="AlphaFoldDB" id="A0A9C7R0D4"/>
<dbReference type="Proteomes" id="UP000262210">
    <property type="component" value="Unassembled WGS sequence"/>
</dbReference>
<comment type="caution">
    <text evidence="1">The sequence shown here is derived from an EMBL/GenBank/DDBJ whole genome shotgun (WGS) entry which is preliminary data.</text>
</comment>
<sequence>MKINVVGTSGSGKSTVARQLAEKFALPYIELDTLFWRPDWQGTPDDAFLARVTQVLAVAESGWILDGNYSRTKAVKWDSVDWVVWVDYGFCRTLYQAVRRAVTRAWAGTELWPGTGNRESFRRSFYSRDSIILWTIKTYRKNRRGYLADMNNSQYQHIRFIRLRSPEQTRRFIRDLPL</sequence>
<name>A0A9C7R0D4_9GAMM</name>
<dbReference type="Gene3D" id="3.40.50.300">
    <property type="entry name" value="P-loop containing nucleotide triphosphate hydrolases"/>
    <property type="match status" value="1"/>
</dbReference>
<keyword evidence="1" id="KW-0418">Kinase</keyword>
<gene>
    <name evidence="1" type="ORF">DHV72_21475</name>
</gene>
<dbReference type="GO" id="GO:0016301">
    <property type="term" value="F:kinase activity"/>
    <property type="evidence" value="ECO:0007669"/>
    <property type="project" value="UniProtKB-KW"/>
</dbReference>
<dbReference type="PANTHER" id="PTHR37816:SF1">
    <property type="entry name" value="TOXIN"/>
    <property type="match status" value="1"/>
</dbReference>
<dbReference type="EMBL" id="DPSM01000029">
    <property type="protein sequence ID" value="HCK02572.1"/>
    <property type="molecule type" value="Genomic_DNA"/>
</dbReference>
<dbReference type="RefSeq" id="WP_130379775.1">
    <property type="nucleotide sequence ID" value="NZ_CAMIRE010000001.1"/>
</dbReference>
<dbReference type="InterPro" id="IPR052922">
    <property type="entry name" value="Cytidylate_Kinase-2"/>
</dbReference>
<accession>A0A9C7R0D4</accession>
<protein>
    <submittedName>
        <fullName evidence="1">Adenylate kinase</fullName>
    </submittedName>
</protein>
<dbReference type="SUPFAM" id="SSF52540">
    <property type="entry name" value="P-loop containing nucleoside triphosphate hydrolases"/>
    <property type="match status" value="1"/>
</dbReference>
<proteinExistence type="predicted"/>
<keyword evidence="1" id="KW-0808">Transferase</keyword>
<evidence type="ECO:0000313" key="1">
    <source>
        <dbReference type="EMBL" id="HCK02572.1"/>
    </source>
</evidence>
<reference evidence="1 2" key="1">
    <citation type="journal article" date="2018" name="Nat. Biotechnol.">
        <title>A standardized bacterial taxonomy based on genome phylogeny substantially revises the tree of life.</title>
        <authorList>
            <person name="Parks D.H."/>
            <person name="Chuvochina M."/>
            <person name="Waite D.W."/>
            <person name="Rinke C."/>
            <person name="Skarshewski A."/>
            <person name="Chaumeil P.A."/>
            <person name="Hugenholtz P."/>
        </authorList>
    </citation>
    <scope>NUCLEOTIDE SEQUENCE [LARGE SCALE GENOMIC DNA]</scope>
    <source>
        <strain evidence="1">UBA11264</strain>
    </source>
</reference>
<dbReference type="PANTHER" id="PTHR37816">
    <property type="entry name" value="YALI0E33011P"/>
    <property type="match status" value="1"/>
</dbReference>
<dbReference type="InterPro" id="IPR027417">
    <property type="entry name" value="P-loop_NTPase"/>
</dbReference>
<organism evidence="1 2">
    <name type="scientific">Serratia grimesii</name>
    <dbReference type="NCBI Taxonomy" id="82995"/>
    <lineage>
        <taxon>Bacteria</taxon>
        <taxon>Pseudomonadati</taxon>
        <taxon>Pseudomonadota</taxon>
        <taxon>Gammaproteobacteria</taxon>
        <taxon>Enterobacterales</taxon>
        <taxon>Yersiniaceae</taxon>
        <taxon>Serratia</taxon>
    </lineage>
</organism>